<protein>
    <submittedName>
        <fullName evidence="7">LysR family transcriptional regulator</fullName>
    </submittedName>
</protein>
<evidence type="ECO:0000256" key="3">
    <source>
        <dbReference type="ARBA" id="ARBA00023125"/>
    </source>
</evidence>
<dbReference type="AlphaFoldDB" id="A0A849BBY9"/>
<dbReference type="GO" id="GO:0003677">
    <property type="term" value="F:DNA binding"/>
    <property type="evidence" value="ECO:0007669"/>
    <property type="project" value="UniProtKB-KW"/>
</dbReference>
<keyword evidence="4" id="KW-0804">Transcription</keyword>
<gene>
    <name evidence="7" type="ORF">HLB16_12545</name>
</gene>
<dbReference type="EMBL" id="JABEMD010000018">
    <property type="protein sequence ID" value="NNH11708.1"/>
    <property type="molecule type" value="Genomic_DNA"/>
</dbReference>
<evidence type="ECO:0000256" key="2">
    <source>
        <dbReference type="ARBA" id="ARBA00023015"/>
    </source>
</evidence>
<dbReference type="InterPro" id="IPR036390">
    <property type="entry name" value="WH_DNA-bd_sf"/>
</dbReference>
<name>A0A849BBY9_9BURK</name>
<dbReference type="PRINTS" id="PR00039">
    <property type="entry name" value="HTHLYSR"/>
</dbReference>
<proteinExistence type="inferred from homology"/>
<dbReference type="InterPro" id="IPR005119">
    <property type="entry name" value="LysR_subst-bd"/>
</dbReference>
<evidence type="ECO:0000313" key="7">
    <source>
        <dbReference type="EMBL" id="NNH11708.1"/>
    </source>
</evidence>
<feature type="region of interest" description="Disordered" evidence="5">
    <location>
        <begin position="309"/>
        <end position="337"/>
    </location>
</feature>
<keyword evidence="2" id="KW-0805">Transcription regulation</keyword>
<dbReference type="PANTHER" id="PTHR30537:SF5">
    <property type="entry name" value="HTH-TYPE TRANSCRIPTIONAL ACTIVATOR TTDR-RELATED"/>
    <property type="match status" value="1"/>
</dbReference>
<dbReference type="GO" id="GO:0003700">
    <property type="term" value="F:DNA-binding transcription factor activity"/>
    <property type="evidence" value="ECO:0007669"/>
    <property type="project" value="InterPro"/>
</dbReference>
<dbReference type="Pfam" id="PF00126">
    <property type="entry name" value="HTH_1"/>
    <property type="match status" value="1"/>
</dbReference>
<comment type="similarity">
    <text evidence="1">Belongs to the LysR transcriptional regulatory family.</text>
</comment>
<dbReference type="CDD" id="cd08432">
    <property type="entry name" value="PBP2_GcdR_TrpI_HvrB_AmpR_like"/>
    <property type="match status" value="1"/>
</dbReference>
<dbReference type="FunFam" id="1.10.10.10:FF:000038">
    <property type="entry name" value="Glycine cleavage system transcriptional activator"/>
    <property type="match status" value="1"/>
</dbReference>
<comment type="caution">
    <text evidence="7">The sequence shown here is derived from an EMBL/GenBank/DDBJ whole genome shotgun (WGS) entry which is preliminary data.</text>
</comment>
<dbReference type="Pfam" id="PF03466">
    <property type="entry name" value="LysR_substrate"/>
    <property type="match status" value="1"/>
</dbReference>
<dbReference type="SUPFAM" id="SSF53850">
    <property type="entry name" value="Periplasmic binding protein-like II"/>
    <property type="match status" value="1"/>
</dbReference>
<dbReference type="Gene3D" id="1.10.10.10">
    <property type="entry name" value="Winged helix-like DNA-binding domain superfamily/Winged helix DNA-binding domain"/>
    <property type="match status" value="1"/>
</dbReference>
<dbReference type="InterPro" id="IPR000847">
    <property type="entry name" value="LysR_HTH_N"/>
</dbReference>
<dbReference type="PROSITE" id="PS50931">
    <property type="entry name" value="HTH_LYSR"/>
    <property type="match status" value="1"/>
</dbReference>
<evidence type="ECO:0000313" key="8">
    <source>
        <dbReference type="Proteomes" id="UP000542973"/>
    </source>
</evidence>
<dbReference type="InterPro" id="IPR058163">
    <property type="entry name" value="LysR-type_TF_proteobact-type"/>
</dbReference>
<dbReference type="Gene3D" id="3.40.190.10">
    <property type="entry name" value="Periplasmic binding protein-like II"/>
    <property type="match status" value="2"/>
</dbReference>
<dbReference type="InterPro" id="IPR036388">
    <property type="entry name" value="WH-like_DNA-bd_sf"/>
</dbReference>
<sequence>MTTTLSSSLLAWLRCFEAAARHHSFTRAAEELCVTQGAVSQQVKQLEQWLGRPLFVRTPRALTPTPEGERLRLVLRESFEAIAGALSQLRRRGEAGPVSLSCSPSFAMRWLTPRMGSFFRDHADIGLRVQGEFQALDRGRMLREGIDAAVRFDPGAYRDVHARRFLDEWLLPVASPAFVAAHPELRCPADLRGELLLHDASPWDGAGEFDEWGAWLEQAGVTVPDLTHGQRFNLSQLAIGAALAGQGVAMGRTALVLEDLQAGRLVDLFGLHLPSQAAYYFVSAQGQRPEVAAIEAWLVTEGAAFGAQRDQWRKASGKAATPATRPSRPPRTRRPGQ</sequence>
<dbReference type="RefSeq" id="WP_053823155.1">
    <property type="nucleotide sequence ID" value="NZ_BAAAEB010000015.1"/>
</dbReference>
<dbReference type="Proteomes" id="UP000542973">
    <property type="component" value="Unassembled WGS sequence"/>
</dbReference>
<evidence type="ECO:0000259" key="6">
    <source>
        <dbReference type="PROSITE" id="PS50931"/>
    </source>
</evidence>
<feature type="domain" description="HTH lysR-type" evidence="6">
    <location>
        <begin position="10"/>
        <end position="65"/>
    </location>
</feature>
<evidence type="ECO:0000256" key="1">
    <source>
        <dbReference type="ARBA" id="ARBA00009437"/>
    </source>
</evidence>
<feature type="compositionally biased region" description="Basic residues" evidence="5">
    <location>
        <begin position="328"/>
        <end position="337"/>
    </location>
</feature>
<dbReference type="PANTHER" id="PTHR30537">
    <property type="entry name" value="HTH-TYPE TRANSCRIPTIONAL REGULATOR"/>
    <property type="match status" value="1"/>
</dbReference>
<evidence type="ECO:0000256" key="4">
    <source>
        <dbReference type="ARBA" id="ARBA00023163"/>
    </source>
</evidence>
<accession>A0A849BBY9</accession>
<reference evidence="7 8" key="1">
    <citation type="submission" date="2020-05" db="EMBL/GenBank/DDBJ databases">
        <title>MicrobeNet Type strains.</title>
        <authorList>
            <person name="Nicholson A.C."/>
        </authorList>
    </citation>
    <scope>NUCLEOTIDE SEQUENCE [LARGE SCALE GENOMIC DNA]</scope>
    <source>
        <strain evidence="7 8">ATCC 700815</strain>
    </source>
</reference>
<organism evidence="7 8">
    <name type="scientific">Cupriavidus gilardii</name>
    <dbReference type="NCBI Taxonomy" id="82541"/>
    <lineage>
        <taxon>Bacteria</taxon>
        <taxon>Pseudomonadati</taxon>
        <taxon>Pseudomonadota</taxon>
        <taxon>Betaproteobacteria</taxon>
        <taxon>Burkholderiales</taxon>
        <taxon>Burkholderiaceae</taxon>
        <taxon>Cupriavidus</taxon>
    </lineage>
</organism>
<dbReference type="SUPFAM" id="SSF46785">
    <property type="entry name" value="Winged helix' DNA-binding domain"/>
    <property type="match status" value="1"/>
</dbReference>
<keyword evidence="3" id="KW-0238">DNA-binding</keyword>
<evidence type="ECO:0000256" key="5">
    <source>
        <dbReference type="SAM" id="MobiDB-lite"/>
    </source>
</evidence>